<evidence type="ECO:0000313" key="3">
    <source>
        <dbReference type="Proteomes" id="UP001597362"/>
    </source>
</evidence>
<feature type="coiled-coil region" evidence="1">
    <location>
        <begin position="14"/>
        <end position="48"/>
    </location>
</feature>
<keyword evidence="1" id="KW-0175">Coiled coil</keyword>
<evidence type="ECO:0000256" key="1">
    <source>
        <dbReference type="SAM" id="Coils"/>
    </source>
</evidence>
<sequence length="212" mass="24767">MYKGEQPSPWQSWANQVQLKIGEMEQTINTLQQQLITMEERLNQAENKPQYTIENIEYRFDQLKVEQLDGTLNIGMTSPFTPTEQAPMIDQIVLPKKLNTAPPHANSKKQESRTIGAIDERVQHYWQQESPRIIQGLEQHYKIALDPHHRQLLTKDIAQQLEGRTRYYMETISAKQPNDSSEQHLHEQVLQKTIDDSKQALMRYFEQIAGNN</sequence>
<reference evidence="3" key="1">
    <citation type="journal article" date="2019" name="Int. J. Syst. Evol. Microbiol.">
        <title>The Global Catalogue of Microorganisms (GCM) 10K type strain sequencing project: providing services to taxonomists for standard genome sequencing and annotation.</title>
        <authorList>
            <consortium name="The Broad Institute Genomics Platform"/>
            <consortium name="The Broad Institute Genome Sequencing Center for Infectious Disease"/>
            <person name="Wu L."/>
            <person name="Ma J."/>
        </authorList>
    </citation>
    <scope>NUCLEOTIDE SEQUENCE [LARGE SCALE GENOMIC DNA]</scope>
    <source>
        <strain evidence="3">GH52</strain>
    </source>
</reference>
<keyword evidence="3" id="KW-1185">Reference proteome</keyword>
<dbReference type="InterPro" id="IPR019673">
    <property type="entry name" value="Spore_germination_GerPC"/>
</dbReference>
<proteinExistence type="predicted"/>
<dbReference type="RefSeq" id="WP_377771906.1">
    <property type="nucleotide sequence ID" value="NZ_JBHUHO010000029.1"/>
</dbReference>
<gene>
    <name evidence="2" type="primary">gerPC</name>
    <name evidence="2" type="ORF">ACFSJH_10185</name>
</gene>
<name>A0ABW4YK43_9BACL</name>
<dbReference type="Proteomes" id="UP001597362">
    <property type="component" value="Unassembled WGS sequence"/>
</dbReference>
<comment type="caution">
    <text evidence="2">The sequence shown here is derived from an EMBL/GenBank/DDBJ whole genome shotgun (WGS) entry which is preliminary data.</text>
</comment>
<organism evidence="2 3">
    <name type="scientific">Paenibacillus yanchengensis</name>
    <dbReference type="NCBI Taxonomy" id="2035833"/>
    <lineage>
        <taxon>Bacteria</taxon>
        <taxon>Bacillati</taxon>
        <taxon>Bacillota</taxon>
        <taxon>Bacilli</taxon>
        <taxon>Bacillales</taxon>
        <taxon>Paenibacillaceae</taxon>
        <taxon>Paenibacillus</taxon>
    </lineage>
</organism>
<dbReference type="Pfam" id="PF10737">
    <property type="entry name" value="GerPC"/>
    <property type="match status" value="1"/>
</dbReference>
<accession>A0ABW4YK43</accession>
<dbReference type="EMBL" id="JBHUHO010000029">
    <property type="protein sequence ID" value="MFD2116092.1"/>
    <property type="molecule type" value="Genomic_DNA"/>
</dbReference>
<protein>
    <submittedName>
        <fullName evidence="2">Spore germination protein GerPC</fullName>
    </submittedName>
</protein>
<evidence type="ECO:0000313" key="2">
    <source>
        <dbReference type="EMBL" id="MFD2116092.1"/>
    </source>
</evidence>